<dbReference type="InterPro" id="IPR023210">
    <property type="entry name" value="NADP_OxRdtase_dom"/>
</dbReference>
<dbReference type="AlphaFoldDB" id="A0A014N7X5"/>
<dbReference type="SUPFAM" id="SSF51430">
    <property type="entry name" value="NAD(P)-linked oxidoreductase"/>
    <property type="match status" value="1"/>
</dbReference>
<organism evidence="3 4">
    <name type="scientific">Metarhizium robertsii</name>
    <dbReference type="NCBI Taxonomy" id="568076"/>
    <lineage>
        <taxon>Eukaryota</taxon>
        <taxon>Fungi</taxon>
        <taxon>Dikarya</taxon>
        <taxon>Ascomycota</taxon>
        <taxon>Pezizomycotina</taxon>
        <taxon>Sordariomycetes</taxon>
        <taxon>Hypocreomycetidae</taxon>
        <taxon>Hypocreales</taxon>
        <taxon>Clavicipitaceae</taxon>
        <taxon>Metarhizium</taxon>
    </lineage>
</organism>
<name>A0A014N7X5_9HYPO</name>
<dbReference type="HOGENOM" id="CLU_023205_1_1_1"/>
<dbReference type="Gene3D" id="3.20.20.100">
    <property type="entry name" value="NADP-dependent oxidoreductase domain"/>
    <property type="match status" value="1"/>
</dbReference>
<dbReference type="eggNOG" id="ENOG502R41Z">
    <property type="taxonomic scope" value="Eukaryota"/>
</dbReference>
<evidence type="ECO:0000259" key="2">
    <source>
        <dbReference type="Pfam" id="PF00248"/>
    </source>
</evidence>
<gene>
    <name evidence="3" type="ORF">X797_010993</name>
</gene>
<evidence type="ECO:0000313" key="3">
    <source>
        <dbReference type="EMBL" id="EXU95933.1"/>
    </source>
</evidence>
<dbReference type="PANTHER" id="PTHR43364">
    <property type="entry name" value="NADH-SPECIFIC METHYLGLYOXAL REDUCTASE-RELATED"/>
    <property type="match status" value="1"/>
</dbReference>
<dbReference type="GO" id="GO:0016491">
    <property type="term" value="F:oxidoreductase activity"/>
    <property type="evidence" value="ECO:0007669"/>
    <property type="project" value="UniProtKB-KW"/>
</dbReference>
<evidence type="ECO:0000256" key="1">
    <source>
        <dbReference type="ARBA" id="ARBA00023002"/>
    </source>
</evidence>
<dbReference type="Pfam" id="PF00248">
    <property type="entry name" value="Aldo_ket_red"/>
    <property type="match status" value="1"/>
</dbReference>
<dbReference type="EMBL" id="JELW01000060">
    <property type="protein sequence ID" value="EXU95933.1"/>
    <property type="molecule type" value="Genomic_DNA"/>
</dbReference>
<reference evidence="3 4" key="1">
    <citation type="submission" date="2014-02" db="EMBL/GenBank/DDBJ databases">
        <title>The genome sequence of the entomopathogenic fungus Metarhizium robertsii ARSEF 2575.</title>
        <authorList>
            <person name="Giuliano Garisto Donzelli B."/>
            <person name="Roe B.A."/>
            <person name="Macmil S.L."/>
            <person name="Krasnoff S.B."/>
            <person name="Gibson D.M."/>
        </authorList>
    </citation>
    <scope>NUCLEOTIDE SEQUENCE [LARGE SCALE GENOMIC DNA]</scope>
    <source>
        <strain evidence="3 4">ARSEF 2575</strain>
    </source>
</reference>
<accession>A0A014N7X5</accession>
<feature type="domain" description="NADP-dependent oxidoreductase" evidence="2">
    <location>
        <begin position="5"/>
        <end position="308"/>
    </location>
</feature>
<dbReference type="Proteomes" id="UP000030151">
    <property type="component" value="Unassembled WGS sequence"/>
</dbReference>
<sequence length="333" mass="36109">MAAPKIYFGTVLFNADQGYKSAEDVKPWLDALLESKDAISGVDTAVAFRECQDYLGQLNFASHFSISTKVTGGAHPMLTATKDNVIAQAKDCLNKLGVEQVDVLYLQAPDARVPFEETLAAIDGLYKEGVFKRFGISNHTGEQIEQVVQICQSKGFVVPSVFQGSYNAIARLPETQLLPVLRKHNIAFVAYSPIAGGFFAKTSQQFRDQSLQGRWNKAGLFGKLYQFQYNKPAALEALDKWHEIAKAEGISGVEMAYRWLAHNSALDASKGDGMIIGASNVEQWKSNLAAIKKGPLSAAVAAKIDALWAPLEAGSVLDNFHAVKALMGAGPPK</sequence>
<evidence type="ECO:0000313" key="4">
    <source>
        <dbReference type="Proteomes" id="UP000030151"/>
    </source>
</evidence>
<protein>
    <submittedName>
        <fullName evidence="3">Aldo-keto reductase family protein</fullName>
    </submittedName>
</protein>
<dbReference type="PANTHER" id="PTHR43364:SF4">
    <property type="entry name" value="NAD(P)-LINKED OXIDOREDUCTASE SUPERFAMILY PROTEIN"/>
    <property type="match status" value="1"/>
</dbReference>
<proteinExistence type="predicted"/>
<comment type="caution">
    <text evidence="3">The sequence shown here is derived from an EMBL/GenBank/DDBJ whole genome shotgun (WGS) entry which is preliminary data.</text>
</comment>
<dbReference type="CDD" id="cd19075">
    <property type="entry name" value="AKR_AKR7A1-5"/>
    <property type="match status" value="1"/>
</dbReference>
<keyword evidence="1" id="KW-0560">Oxidoreductase</keyword>
<dbReference type="OrthoDB" id="2310150at2759"/>
<dbReference type="InterPro" id="IPR050523">
    <property type="entry name" value="AKR_Detox_Biosynth"/>
</dbReference>
<dbReference type="InterPro" id="IPR036812">
    <property type="entry name" value="NAD(P)_OxRdtase_dom_sf"/>
</dbReference>